<comment type="subcellular location">
    <subcellularLocation>
        <location evidence="1">Cell envelope</location>
    </subcellularLocation>
</comment>
<proteinExistence type="inferred from homology"/>
<organism evidence="6 7">
    <name type="scientific">Rhizobium freirei PRF 81</name>
    <dbReference type="NCBI Taxonomy" id="363754"/>
    <lineage>
        <taxon>Bacteria</taxon>
        <taxon>Pseudomonadati</taxon>
        <taxon>Pseudomonadota</taxon>
        <taxon>Alphaproteobacteria</taxon>
        <taxon>Hyphomicrobiales</taxon>
        <taxon>Rhizobiaceae</taxon>
        <taxon>Rhizobium/Agrobacterium group</taxon>
        <taxon>Rhizobium</taxon>
    </lineage>
</organism>
<dbReference type="Pfam" id="PF13407">
    <property type="entry name" value="Peripla_BP_4"/>
    <property type="match status" value="1"/>
</dbReference>
<evidence type="ECO:0000256" key="1">
    <source>
        <dbReference type="ARBA" id="ARBA00004196"/>
    </source>
</evidence>
<dbReference type="PANTHER" id="PTHR46847">
    <property type="entry name" value="D-ALLOSE-BINDING PERIPLASMIC PROTEIN-RELATED"/>
    <property type="match status" value="1"/>
</dbReference>
<dbReference type="InterPro" id="IPR025997">
    <property type="entry name" value="SBP_2_dom"/>
</dbReference>
<gene>
    <name evidence="6" type="ORF">RHSP_82427</name>
</gene>
<dbReference type="STRING" id="363754.RHSP_82427"/>
<feature type="chain" id="PRO_5004125806" evidence="4">
    <location>
        <begin position="36"/>
        <end position="364"/>
    </location>
</feature>
<dbReference type="CDD" id="cd06316">
    <property type="entry name" value="PBP1_ABC_sugar_binding-like"/>
    <property type="match status" value="1"/>
</dbReference>
<dbReference type="Proteomes" id="UP000012429">
    <property type="component" value="Unassembled WGS sequence"/>
</dbReference>
<dbReference type="Gene3D" id="3.40.50.2300">
    <property type="match status" value="2"/>
</dbReference>
<dbReference type="GO" id="GO:0030246">
    <property type="term" value="F:carbohydrate binding"/>
    <property type="evidence" value="ECO:0007669"/>
    <property type="project" value="UniProtKB-ARBA"/>
</dbReference>
<evidence type="ECO:0000256" key="3">
    <source>
        <dbReference type="ARBA" id="ARBA00022729"/>
    </source>
</evidence>
<protein>
    <submittedName>
        <fullName evidence="6">Periplasmic binding protein/LacI transcriptional regulator</fullName>
    </submittedName>
</protein>
<dbReference type="EMBL" id="AQHN01000084">
    <property type="protein sequence ID" value="ENN85385.1"/>
    <property type="molecule type" value="Genomic_DNA"/>
</dbReference>
<name>N6UUL8_9HYPH</name>
<feature type="signal peptide" evidence="4">
    <location>
        <begin position="1"/>
        <end position="35"/>
    </location>
</feature>
<evidence type="ECO:0000259" key="5">
    <source>
        <dbReference type="Pfam" id="PF13407"/>
    </source>
</evidence>
<dbReference type="SUPFAM" id="SSF53822">
    <property type="entry name" value="Periplasmic binding protein-like I"/>
    <property type="match status" value="1"/>
</dbReference>
<sequence>MCLNNQQGNTTMLMKKLTASALIFSALFWSAGAHAQTVGPSGEAATPSATITLSDADLAALKGKNYKAALLWHTSSDFTNAVSAGAKDEFAKAGIQIVVQTDAGFDAAKQRSDIETALAAKPNVILALPLDPTTSAEAFRQAVTDGSKLVFLSNLPTGYKQGTDYAAIVTDDLFQMGKQAADALAKAIGGKGKVGYIFHDASYYVTNQRDRAFKTTIEKDYPNIKIVAEQGISDPARAEELANAMLLKNPDLDGIYVTWAEPADGVLAALRAAGNKTTKVVTLDLAEPVALDMVKGGNVTALVADKAYELGRAMAAAGMKSLLGEKIAPFVVAPALTVTKANVSQGWKDSLNRDAPQSVLDAAK</sequence>
<keyword evidence="7" id="KW-1185">Reference proteome</keyword>
<evidence type="ECO:0000256" key="4">
    <source>
        <dbReference type="SAM" id="SignalP"/>
    </source>
</evidence>
<evidence type="ECO:0000313" key="7">
    <source>
        <dbReference type="Proteomes" id="UP000012429"/>
    </source>
</evidence>
<reference evidence="6 7" key="1">
    <citation type="journal article" date="2012" name="BMC Genomics">
        <title>Genomic basis of broad host range and environmental adaptability of Rhizobium tropici CIAT 899 and Rhizobium sp. PRF 81 which are used in inoculants for common bean (Phaseolus vulgaris L.).</title>
        <authorList>
            <person name="Ormeno-Orrillo E."/>
            <person name="Menna P."/>
            <person name="Almeida L.G."/>
            <person name="Ollero F.J."/>
            <person name="Nicolas M.F."/>
            <person name="Pains Rodrigues E."/>
            <person name="Shigueyoshi Nakatani A."/>
            <person name="Silva Batista J.S."/>
            <person name="Oliveira Chueire L.M."/>
            <person name="Souza R.C."/>
            <person name="Ribeiro Vasconcelos A.T."/>
            <person name="Megias M."/>
            <person name="Hungria M."/>
            <person name="Martinez-Romero E."/>
        </authorList>
    </citation>
    <scope>NUCLEOTIDE SEQUENCE [LARGE SCALE GENOMIC DNA]</scope>
    <source>
        <strain evidence="6 7">PRF 81</strain>
    </source>
</reference>
<dbReference type="PANTHER" id="PTHR46847:SF1">
    <property type="entry name" value="D-ALLOSE-BINDING PERIPLASMIC PROTEIN-RELATED"/>
    <property type="match status" value="1"/>
</dbReference>
<dbReference type="PATRIC" id="fig|363754.4.peg.5477"/>
<dbReference type="GO" id="GO:0030313">
    <property type="term" value="C:cell envelope"/>
    <property type="evidence" value="ECO:0007669"/>
    <property type="project" value="UniProtKB-SubCell"/>
</dbReference>
<comment type="similarity">
    <text evidence="2">Belongs to the bacterial solute-binding protein 2 family.</text>
</comment>
<dbReference type="AlphaFoldDB" id="N6UUL8"/>
<keyword evidence="3 4" id="KW-0732">Signal</keyword>
<dbReference type="InterPro" id="IPR028082">
    <property type="entry name" value="Peripla_BP_I"/>
</dbReference>
<evidence type="ECO:0000256" key="2">
    <source>
        <dbReference type="ARBA" id="ARBA00007639"/>
    </source>
</evidence>
<accession>N6UUL8</accession>
<feature type="domain" description="Periplasmic binding protein" evidence="5">
    <location>
        <begin position="71"/>
        <end position="326"/>
    </location>
</feature>
<comment type="caution">
    <text evidence="6">The sequence shown here is derived from an EMBL/GenBank/DDBJ whole genome shotgun (WGS) entry which is preliminary data.</text>
</comment>
<evidence type="ECO:0000313" key="6">
    <source>
        <dbReference type="EMBL" id="ENN85385.1"/>
    </source>
</evidence>